<dbReference type="PANTHER" id="PTHR30298:SF0">
    <property type="entry name" value="PROTEIN YBFL-RELATED"/>
    <property type="match status" value="1"/>
</dbReference>
<gene>
    <name evidence="3" type="ORF">MEBOL_002957</name>
</gene>
<dbReference type="OrthoDB" id="6139076at2"/>
<dbReference type="NCBIfam" id="NF033564">
    <property type="entry name" value="transpos_ISAs1"/>
    <property type="match status" value="1"/>
</dbReference>
<dbReference type="PANTHER" id="PTHR30298">
    <property type="entry name" value="H REPEAT-ASSOCIATED PREDICTED TRANSPOSASE"/>
    <property type="match status" value="1"/>
</dbReference>
<evidence type="ECO:0008006" key="5">
    <source>
        <dbReference type="Google" id="ProtNLM"/>
    </source>
</evidence>
<dbReference type="InterPro" id="IPR047647">
    <property type="entry name" value="ISAs1_transpos"/>
</dbReference>
<keyword evidence="4" id="KW-1185">Reference proteome</keyword>
<dbReference type="InterPro" id="IPR032806">
    <property type="entry name" value="YbfD_N"/>
</dbReference>
<dbReference type="AlphaFoldDB" id="A0A250IEE2"/>
<protein>
    <recommendedName>
        <fullName evidence="5">ISAs1 family transposase</fullName>
    </recommendedName>
</protein>
<organism evidence="3 4">
    <name type="scientific">Melittangium boletus DSM 14713</name>
    <dbReference type="NCBI Taxonomy" id="1294270"/>
    <lineage>
        <taxon>Bacteria</taxon>
        <taxon>Pseudomonadati</taxon>
        <taxon>Myxococcota</taxon>
        <taxon>Myxococcia</taxon>
        <taxon>Myxococcales</taxon>
        <taxon>Cystobacterineae</taxon>
        <taxon>Archangiaceae</taxon>
        <taxon>Melittangium</taxon>
    </lineage>
</organism>
<dbReference type="GO" id="GO:0006313">
    <property type="term" value="P:DNA transposition"/>
    <property type="evidence" value="ECO:0007669"/>
    <property type="project" value="InterPro"/>
</dbReference>
<name>A0A250IEE2_9BACT</name>
<accession>A0A250IEE2</accession>
<dbReference type="EMBL" id="CP022163">
    <property type="protein sequence ID" value="ATB29507.1"/>
    <property type="molecule type" value="Genomic_DNA"/>
</dbReference>
<reference evidence="3 4" key="1">
    <citation type="submission" date="2017-06" db="EMBL/GenBank/DDBJ databases">
        <authorList>
            <person name="Kim H.J."/>
            <person name="Triplett B.A."/>
        </authorList>
    </citation>
    <scope>NUCLEOTIDE SEQUENCE [LARGE SCALE GENOMIC DNA]</scope>
    <source>
        <strain evidence="3 4">DSM 14713</strain>
    </source>
</reference>
<dbReference type="GO" id="GO:0004803">
    <property type="term" value="F:transposase activity"/>
    <property type="evidence" value="ECO:0007669"/>
    <property type="project" value="InterPro"/>
</dbReference>
<dbReference type="InterPro" id="IPR051698">
    <property type="entry name" value="Transposase_11-like"/>
</dbReference>
<feature type="domain" description="Transposase IS4-like" evidence="1">
    <location>
        <begin position="109"/>
        <end position="346"/>
    </location>
</feature>
<evidence type="ECO:0000259" key="2">
    <source>
        <dbReference type="Pfam" id="PF13808"/>
    </source>
</evidence>
<evidence type="ECO:0000313" key="3">
    <source>
        <dbReference type="EMBL" id="ATB29507.1"/>
    </source>
</evidence>
<dbReference type="Pfam" id="PF01609">
    <property type="entry name" value="DDE_Tnp_1"/>
    <property type="match status" value="1"/>
</dbReference>
<evidence type="ECO:0000313" key="4">
    <source>
        <dbReference type="Proteomes" id="UP000217289"/>
    </source>
</evidence>
<dbReference type="Pfam" id="PF13808">
    <property type="entry name" value="DDE_Tnp_1_assoc"/>
    <property type="match status" value="1"/>
</dbReference>
<feature type="domain" description="H repeat-associated protein N-terminal" evidence="2">
    <location>
        <begin position="12"/>
        <end position="99"/>
    </location>
</feature>
<dbReference type="InterPro" id="IPR002559">
    <property type="entry name" value="Transposase_11"/>
</dbReference>
<evidence type="ECO:0000259" key="1">
    <source>
        <dbReference type="Pfam" id="PF01609"/>
    </source>
</evidence>
<dbReference type="GO" id="GO:0003677">
    <property type="term" value="F:DNA binding"/>
    <property type="evidence" value="ECO:0007669"/>
    <property type="project" value="InterPro"/>
</dbReference>
<proteinExistence type="predicted"/>
<dbReference type="Proteomes" id="UP000217289">
    <property type="component" value="Chromosome"/>
</dbReference>
<dbReference type="KEGG" id="mbd:MEBOL_002957"/>
<sequence length="380" mass="43618">MPDQTPKDASLWTYFASLRDKRMERCRKHSLQDILVIAICGFICGVDNWADMELFGWAKLDWFRTFLELPHGIPSHDTFGRVFSMVEPEPFARCFTQWVQTVADVTEGKVVAIDGKAVRRSFDKASQKGCVHLVNAWVAENRCVLGQVACEEKSNEITAIPQLLEMLALKGCIVTLDAMGCQRAIVEKIVERGADYIIALKGNQETLHEAAKAAFAGEGETKKTALAYTETFEEGHGRVETRRCWVTPRVEAYEHHAEWRRLRSFVLLESERTEREKNETKVERRYFISSLSADDARRTLGIVRKHWSVENDLHWSLDVAFREDESRVRERQAQQNMAMMRRLALSLLKQDTKTKAGIAGRRKKAGWDHDYLMALLTHRS</sequence>
<dbReference type="RefSeq" id="WP_095978060.1">
    <property type="nucleotide sequence ID" value="NZ_CP022163.1"/>
</dbReference>